<dbReference type="Gramene" id="ESQ45512">
    <property type="protein sequence ID" value="ESQ45512"/>
    <property type="gene ID" value="EUTSA_v10011164mg"/>
</dbReference>
<dbReference type="InterPro" id="IPR045478">
    <property type="entry name" value="Exportin-5_C"/>
</dbReference>
<dbReference type="STRING" id="72664.V4LSS3"/>
<sequence>MSLAKDENVNNSSVLVGMCHEIFVYLSQRHPFPRQVLLSLPCLTPDDLSAYEKALAVTSNPKKTQAAYEKLLVVCYWN</sequence>
<dbReference type="Pfam" id="PF19273">
    <property type="entry name" value="Exportin-5"/>
    <property type="match status" value="1"/>
</dbReference>
<dbReference type="KEGG" id="eus:EUTSA_v10011164mg"/>
<dbReference type="AlphaFoldDB" id="V4LSS3"/>
<feature type="domain" description="Exportin-5 C-terminal" evidence="1">
    <location>
        <begin position="3"/>
        <end position="75"/>
    </location>
</feature>
<organism evidence="2 3">
    <name type="scientific">Eutrema salsugineum</name>
    <name type="common">Saltwater cress</name>
    <name type="synonym">Sisymbrium salsugineum</name>
    <dbReference type="NCBI Taxonomy" id="72664"/>
    <lineage>
        <taxon>Eukaryota</taxon>
        <taxon>Viridiplantae</taxon>
        <taxon>Streptophyta</taxon>
        <taxon>Embryophyta</taxon>
        <taxon>Tracheophyta</taxon>
        <taxon>Spermatophyta</taxon>
        <taxon>Magnoliopsida</taxon>
        <taxon>eudicotyledons</taxon>
        <taxon>Gunneridae</taxon>
        <taxon>Pentapetalae</taxon>
        <taxon>rosids</taxon>
        <taxon>malvids</taxon>
        <taxon>Brassicales</taxon>
        <taxon>Brassicaceae</taxon>
        <taxon>Eutremeae</taxon>
        <taxon>Eutrema</taxon>
    </lineage>
</organism>
<dbReference type="EMBL" id="KI517435">
    <property type="protein sequence ID" value="ESQ45512.1"/>
    <property type="molecule type" value="Genomic_DNA"/>
</dbReference>
<reference evidence="2 3" key="1">
    <citation type="journal article" date="2013" name="Front. Plant Sci.">
        <title>The Reference Genome of the Halophytic Plant Eutrema salsugineum.</title>
        <authorList>
            <person name="Yang R."/>
            <person name="Jarvis D.E."/>
            <person name="Chen H."/>
            <person name="Beilstein M.A."/>
            <person name="Grimwood J."/>
            <person name="Jenkins J."/>
            <person name="Shu S."/>
            <person name="Prochnik S."/>
            <person name="Xin M."/>
            <person name="Ma C."/>
            <person name="Schmutz J."/>
            <person name="Wing R.A."/>
            <person name="Mitchell-Olds T."/>
            <person name="Schumaker K.S."/>
            <person name="Wang X."/>
        </authorList>
    </citation>
    <scope>NUCLEOTIDE SEQUENCE [LARGE SCALE GENOMIC DNA]</scope>
</reference>
<evidence type="ECO:0000259" key="1">
    <source>
        <dbReference type="Pfam" id="PF19273"/>
    </source>
</evidence>
<evidence type="ECO:0000313" key="3">
    <source>
        <dbReference type="Proteomes" id="UP000030689"/>
    </source>
</evidence>
<evidence type="ECO:0000313" key="2">
    <source>
        <dbReference type="EMBL" id="ESQ45512.1"/>
    </source>
</evidence>
<dbReference type="InterPro" id="IPR011989">
    <property type="entry name" value="ARM-like"/>
</dbReference>
<proteinExistence type="predicted"/>
<name>V4LSS3_EUTSA</name>
<keyword evidence="3" id="KW-1185">Reference proteome</keyword>
<dbReference type="Gene3D" id="1.25.10.10">
    <property type="entry name" value="Leucine-rich Repeat Variant"/>
    <property type="match status" value="1"/>
</dbReference>
<protein>
    <recommendedName>
        <fullName evidence="1">Exportin-5 C-terminal domain-containing protein</fullName>
    </recommendedName>
</protein>
<dbReference type="Proteomes" id="UP000030689">
    <property type="component" value="Unassembled WGS sequence"/>
</dbReference>
<gene>
    <name evidence="2" type="ORF">EUTSA_v10011164mg</name>
</gene>
<accession>V4LSS3</accession>